<dbReference type="Proteomes" id="UP000002630">
    <property type="component" value="Linkage Group LG33"/>
</dbReference>
<dbReference type="AlphaFoldDB" id="D7FYY2"/>
<reference evidence="2 3" key="1">
    <citation type="journal article" date="2010" name="Nature">
        <title>The Ectocarpus genome and the independent evolution of multicellularity in brown algae.</title>
        <authorList>
            <person name="Cock J.M."/>
            <person name="Sterck L."/>
            <person name="Rouze P."/>
            <person name="Scornet D."/>
            <person name="Allen A.E."/>
            <person name="Amoutzias G."/>
            <person name="Anthouard V."/>
            <person name="Artiguenave F."/>
            <person name="Aury J.M."/>
            <person name="Badger J.H."/>
            <person name="Beszteri B."/>
            <person name="Billiau K."/>
            <person name="Bonnet E."/>
            <person name="Bothwell J.H."/>
            <person name="Bowler C."/>
            <person name="Boyen C."/>
            <person name="Brownlee C."/>
            <person name="Carrano C.J."/>
            <person name="Charrier B."/>
            <person name="Cho G.Y."/>
            <person name="Coelho S.M."/>
            <person name="Collen J."/>
            <person name="Corre E."/>
            <person name="Da Silva C."/>
            <person name="Delage L."/>
            <person name="Delaroque N."/>
            <person name="Dittami S.M."/>
            <person name="Doulbeau S."/>
            <person name="Elias M."/>
            <person name="Farnham G."/>
            <person name="Gachon C.M."/>
            <person name="Gschloessl B."/>
            <person name="Heesch S."/>
            <person name="Jabbari K."/>
            <person name="Jubin C."/>
            <person name="Kawai H."/>
            <person name="Kimura K."/>
            <person name="Kloareg B."/>
            <person name="Kupper F.C."/>
            <person name="Lang D."/>
            <person name="Le Bail A."/>
            <person name="Leblanc C."/>
            <person name="Lerouge P."/>
            <person name="Lohr M."/>
            <person name="Lopez P.J."/>
            <person name="Martens C."/>
            <person name="Maumus F."/>
            <person name="Michel G."/>
            <person name="Miranda-Saavedra D."/>
            <person name="Morales J."/>
            <person name="Moreau H."/>
            <person name="Motomura T."/>
            <person name="Nagasato C."/>
            <person name="Napoli C.A."/>
            <person name="Nelson D.R."/>
            <person name="Nyvall-Collen P."/>
            <person name="Peters A.F."/>
            <person name="Pommier C."/>
            <person name="Potin P."/>
            <person name="Poulain J."/>
            <person name="Quesneville H."/>
            <person name="Read B."/>
            <person name="Rensing S.A."/>
            <person name="Ritter A."/>
            <person name="Rousvoal S."/>
            <person name="Samanta M."/>
            <person name="Samson G."/>
            <person name="Schroeder D.C."/>
            <person name="Segurens B."/>
            <person name="Strittmatter M."/>
            <person name="Tonon T."/>
            <person name="Tregear J.W."/>
            <person name="Valentin K."/>
            <person name="von Dassow P."/>
            <person name="Yamagishi T."/>
            <person name="Van de Peer Y."/>
            <person name="Wincker P."/>
        </authorList>
    </citation>
    <scope>NUCLEOTIDE SEQUENCE [LARGE SCALE GENOMIC DNA]</scope>
    <source>
        <strain evidence="3">Ec32 / CCAP1310/4</strain>
    </source>
</reference>
<evidence type="ECO:0000313" key="2">
    <source>
        <dbReference type="EMBL" id="CBJ26624.1"/>
    </source>
</evidence>
<dbReference type="InParanoid" id="D7FYY2"/>
<dbReference type="EMBL" id="FN648542">
    <property type="protein sequence ID" value="CBJ26624.1"/>
    <property type="molecule type" value="Genomic_DNA"/>
</dbReference>
<feature type="chain" id="PRO_5003095923" evidence="1">
    <location>
        <begin position="32"/>
        <end position="316"/>
    </location>
</feature>
<name>D7FYY2_ECTSI</name>
<evidence type="ECO:0000313" key="3">
    <source>
        <dbReference type="Proteomes" id="UP000002630"/>
    </source>
</evidence>
<dbReference type="OrthoDB" id="10358374at2759"/>
<gene>
    <name evidence="2" type="ORF">Esi_0035_0143</name>
</gene>
<evidence type="ECO:0000256" key="1">
    <source>
        <dbReference type="SAM" id="SignalP"/>
    </source>
</evidence>
<dbReference type="EMBL" id="FN649758">
    <property type="protein sequence ID" value="CBJ26624.1"/>
    <property type="molecule type" value="Genomic_DNA"/>
</dbReference>
<feature type="signal peptide" evidence="1">
    <location>
        <begin position="1"/>
        <end position="31"/>
    </location>
</feature>
<keyword evidence="3" id="KW-1185">Reference proteome</keyword>
<sequence>MMMMMGAMRGMRRSLCVVVSLVLLSAVCVSAGKLWGVDVGKKEDKGEFASLLNKATGMDRGDGAGGGIGDEVGSILAQVADMDLSQLSLSELGTNVIDMFLETIKDEQFISQFAEPGVLGELAQNSGLSALLGEDGMASVERDDLLALLALEDSPILYKTKFYEIVDKFIGKTVAFRMDVANPVKLRRLVLETLQAAGLDQPMITQIMEVVEHPEIMAQQIKAMASDPAVIEQAKAAAEGFMTGMEVGNDMDYDDDELMEMLAAMGQEDPEMMEQIIAEIMKDPALAESLDAEGGAAGLFKGMGGGAGRQGLAAEL</sequence>
<organism evidence="2 3">
    <name type="scientific">Ectocarpus siliculosus</name>
    <name type="common">Brown alga</name>
    <name type="synonym">Conferva siliculosa</name>
    <dbReference type="NCBI Taxonomy" id="2880"/>
    <lineage>
        <taxon>Eukaryota</taxon>
        <taxon>Sar</taxon>
        <taxon>Stramenopiles</taxon>
        <taxon>Ochrophyta</taxon>
        <taxon>PX clade</taxon>
        <taxon>Phaeophyceae</taxon>
        <taxon>Ectocarpales</taxon>
        <taxon>Ectocarpaceae</taxon>
        <taxon>Ectocarpus</taxon>
    </lineage>
</organism>
<keyword evidence="1" id="KW-0732">Signal</keyword>
<proteinExistence type="predicted"/>
<protein>
    <submittedName>
        <fullName evidence="2">Uncharacterized protein</fullName>
    </submittedName>
</protein>
<accession>D7FYY2</accession>